<dbReference type="AlphaFoldDB" id="A0A4Q9Z7G9"/>
<name>A0A4Q9Z7G9_9FLAO</name>
<dbReference type="Proteomes" id="UP000293300">
    <property type="component" value="Unassembled WGS sequence"/>
</dbReference>
<evidence type="ECO:0008006" key="4">
    <source>
        <dbReference type="Google" id="ProtNLM"/>
    </source>
</evidence>
<evidence type="ECO:0000313" key="2">
    <source>
        <dbReference type="EMBL" id="TBX70635.1"/>
    </source>
</evidence>
<reference evidence="2 3" key="1">
    <citation type="submission" date="2019-02" db="EMBL/GenBank/DDBJ databases">
        <title>Flavobacterium sp. RD-2-33 isolated from forest soil.</title>
        <authorList>
            <person name="Chaudhary D.K."/>
        </authorList>
    </citation>
    <scope>NUCLEOTIDE SEQUENCE [LARGE SCALE GENOMIC DNA]</scope>
    <source>
        <strain evidence="2 3">RD-2-33</strain>
    </source>
</reference>
<dbReference type="Pfam" id="PF19765">
    <property type="entry name" value="DUF6252"/>
    <property type="match status" value="1"/>
</dbReference>
<evidence type="ECO:0000313" key="3">
    <source>
        <dbReference type="Proteomes" id="UP000293300"/>
    </source>
</evidence>
<sequence>MKKIAFLLLTVSLALTSCSSSSDGGSSEEIPTYAMTAKINGTTFQANNPFGGNMFSNTNIWNYYPLEDYVMLQGRSGGVWGNPEINIWLKKSDIAVGTYILGQETFDTPPSHFIDLIDNSNDISENTKNGTIIITEVNTTTKIVKGTFQFNTVDDLENQTTPDYSVTEGTFRYQYAE</sequence>
<dbReference type="EMBL" id="SJPE01000002">
    <property type="protein sequence ID" value="TBX70635.1"/>
    <property type="molecule type" value="Genomic_DNA"/>
</dbReference>
<gene>
    <name evidence="2" type="ORF">EZL74_02875</name>
</gene>
<dbReference type="InterPro" id="IPR046219">
    <property type="entry name" value="DUF6252"/>
</dbReference>
<evidence type="ECO:0000256" key="1">
    <source>
        <dbReference type="SAM" id="SignalP"/>
    </source>
</evidence>
<dbReference type="PROSITE" id="PS51257">
    <property type="entry name" value="PROKAR_LIPOPROTEIN"/>
    <property type="match status" value="1"/>
</dbReference>
<protein>
    <recommendedName>
        <fullName evidence="4">Lipoprotein</fullName>
    </recommendedName>
</protein>
<feature type="chain" id="PRO_5020915133" description="Lipoprotein" evidence="1">
    <location>
        <begin position="23"/>
        <end position="177"/>
    </location>
</feature>
<proteinExistence type="predicted"/>
<keyword evidence="3" id="KW-1185">Reference proteome</keyword>
<feature type="signal peptide" evidence="1">
    <location>
        <begin position="1"/>
        <end position="22"/>
    </location>
</feature>
<organism evidence="2 3">
    <name type="scientific">Flavobacterium silvisoli</name>
    <dbReference type="NCBI Taxonomy" id="2529433"/>
    <lineage>
        <taxon>Bacteria</taxon>
        <taxon>Pseudomonadati</taxon>
        <taxon>Bacteroidota</taxon>
        <taxon>Flavobacteriia</taxon>
        <taxon>Flavobacteriales</taxon>
        <taxon>Flavobacteriaceae</taxon>
        <taxon>Flavobacterium</taxon>
    </lineage>
</organism>
<dbReference type="OrthoDB" id="1362816at2"/>
<keyword evidence="1" id="KW-0732">Signal</keyword>
<dbReference type="RefSeq" id="WP_131475085.1">
    <property type="nucleotide sequence ID" value="NZ_SJPE01000002.1"/>
</dbReference>
<accession>A0A4Q9Z7G9</accession>
<comment type="caution">
    <text evidence="2">The sequence shown here is derived from an EMBL/GenBank/DDBJ whole genome shotgun (WGS) entry which is preliminary data.</text>
</comment>